<dbReference type="InterPro" id="IPR027417">
    <property type="entry name" value="P-loop_NTPase"/>
</dbReference>
<sequence>MIRDVLIGQRREIERIRKEKYVKRDIRIPGERSNLIKVIMGPRRSGKSYFAVHFLNRLGNFGYVNFDDERLVGTKDYDDIVENVKQIYNHPKILLLDEIQNLDRWELFVNRLQRQGFNLFITGSNSKLLSQELATVLTGRHFEVFVFPFSFREYLVAKTGKEPKELPTSEIKSMVYNYVSLGGFPEPLMKDLDHKSYLSTLFDSILYKDIVKRYRIRYPKEIEELAYTLISNHSREISLNKIKKLASLRSIVTVKKYLSYLEEAFLVFQIKRFSWKVKEQIKMPRKIYVIDNGFIHAKAFKPSEDYGYLFENIVAIELKKREIQKMMDVFYYKSMLRGYEVDFVIKEGHKIKELIQVCYRTDEDAKKRETRSLLHASRELKCKNLTIITDDYEGEEEAKWFGTQRKIKFLPLWKWIVTLDKT</sequence>
<feature type="domain" description="AAA" evidence="1">
    <location>
        <begin position="34"/>
        <end position="155"/>
    </location>
</feature>
<dbReference type="AlphaFoldDB" id="A0A420ZCX0"/>
<dbReference type="GO" id="GO:0005524">
    <property type="term" value="F:ATP binding"/>
    <property type="evidence" value="ECO:0007669"/>
    <property type="project" value="UniProtKB-KW"/>
</dbReference>
<evidence type="ECO:0000259" key="1">
    <source>
        <dbReference type="Pfam" id="PF13173"/>
    </source>
</evidence>
<dbReference type="EMBL" id="QMNG01000008">
    <property type="protein sequence ID" value="RLC37238.1"/>
    <property type="molecule type" value="Genomic_DNA"/>
</dbReference>
<feature type="domain" description="DUF4143" evidence="2">
    <location>
        <begin position="208"/>
        <end position="359"/>
    </location>
</feature>
<dbReference type="Pfam" id="PF13173">
    <property type="entry name" value="AAA_14"/>
    <property type="match status" value="1"/>
</dbReference>
<proteinExistence type="predicted"/>
<name>A0A420ZCX0_UNCK3</name>
<dbReference type="PANTHER" id="PTHR33295:SF8">
    <property type="entry name" value="AAA+ ATPASE DOMAIN-CONTAINING PROTEIN"/>
    <property type="match status" value="1"/>
</dbReference>
<keyword evidence="3" id="KW-0547">Nucleotide-binding</keyword>
<dbReference type="Pfam" id="PF13635">
    <property type="entry name" value="DUF4143"/>
    <property type="match status" value="1"/>
</dbReference>
<organism evidence="3 4">
    <name type="scientific">candidate division Kazan bacterium</name>
    <dbReference type="NCBI Taxonomy" id="2202143"/>
    <lineage>
        <taxon>Bacteria</taxon>
        <taxon>Bacteria division Kazan-3B-28</taxon>
    </lineage>
</organism>
<evidence type="ECO:0000313" key="4">
    <source>
        <dbReference type="Proteomes" id="UP000281261"/>
    </source>
</evidence>
<reference evidence="3 4" key="1">
    <citation type="submission" date="2018-06" db="EMBL/GenBank/DDBJ databases">
        <title>Extensive metabolic versatility and redundancy in microbially diverse, dynamic hydrothermal sediments.</title>
        <authorList>
            <person name="Dombrowski N."/>
            <person name="Teske A."/>
            <person name="Baker B.J."/>
        </authorList>
    </citation>
    <scope>NUCLEOTIDE SEQUENCE [LARGE SCALE GENOMIC DNA]</scope>
    <source>
        <strain evidence="3">B79_G16</strain>
    </source>
</reference>
<dbReference type="InterPro" id="IPR041682">
    <property type="entry name" value="AAA_14"/>
</dbReference>
<dbReference type="SUPFAM" id="SSF52540">
    <property type="entry name" value="P-loop containing nucleoside triphosphate hydrolases"/>
    <property type="match status" value="1"/>
</dbReference>
<dbReference type="Proteomes" id="UP000281261">
    <property type="component" value="Unassembled WGS sequence"/>
</dbReference>
<comment type="caution">
    <text evidence="3">The sequence shown here is derived from an EMBL/GenBank/DDBJ whole genome shotgun (WGS) entry which is preliminary data.</text>
</comment>
<dbReference type="PANTHER" id="PTHR33295">
    <property type="entry name" value="ATPASE"/>
    <property type="match status" value="1"/>
</dbReference>
<evidence type="ECO:0000259" key="2">
    <source>
        <dbReference type="Pfam" id="PF13635"/>
    </source>
</evidence>
<keyword evidence="3" id="KW-0067">ATP-binding</keyword>
<protein>
    <submittedName>
        <fullName evidence="3">ATP-binding protein</fullName>
    </submittedName>
</protein>
<dbReference type="Gene3D" id="3.40.50.300">
    <property type="entry name" value="P-loop containing nucleotide triphosphate hydrolases"/>
    <property type="match status" value="1"/>
</dbReference>
<gene>
    <name evidence="3" type="ORF">DRH29_02640</name>
</gene>
<dbReference type="InterPro" id="IPR025420">
    <property type="entry name" value="DUF4143"/>
</dbReference>
<accession>A0A420ZCX0</accession>
<evidence type="ECO:0000313" key="3">
    <source>
        <dbReference type="EMBL" id="RLC37238.1"/>
    </source>
</evidence>